<dbReference type="SUPFAM" id="SSF47384">
    <property type="entry name" value="Homodimeric domain of signal transducing histidine kinase"/>
    <property type="match status" value="1"/>
</dbReference>
<dbReference type="InterPro" id="IPR004358">
    <property type="entry name" value="Sig_transdc_His_kin-like_C"/>
</dbReference>
<dbReference type="GO" id="GO:0016020">
    <property type="term" value="C:membrane"/>
    <property type="evidence" value="ECO:0007669"/>
    <property type="project" value="UniProtKB-SubCell"/>
</dbReference>
<dbReference type="GO" id="GO:0000155">
    <property type="term" value="F:phosphorelay sensor kinase activity"/>
    <property type="evidence" value="ECO:0007669"/>
    <property type="project" value="InterPro"/>
</dbReference>
<dbReference type="PROSITE" id="PS50885">
    <property type="entry name" value="HAMP"/>
    <property type="match status" value="1"/>
</dbReference>
<evidence type="ECO:0000259" key="12">
    <source>
        <dbReference type="PROSITE" id="PS50109"/>
    </source>
</evidence>
<dbReference type="Gene3D" id="6.10.340.10">
    <property type="match status" value="1"/>
</dbReference>
<organism evidence="14 15">
    <name type="scientific">Desulfurispirillum indicum (strain ATCC BAA-1389 / DSM 22839 / S5)</name>
    <dbReference type="NCBI Taxonomy" id="653733"/>
    <lineage>
        <taxon>Bacteria</taxon>
        <taxon>Pseudomonadati</taxon>
        <taxon>Chrysiogenota</taxon>
        <taxon>Chrysiogenia</taxon>
        <taxon>Chrysiogenales</taxon>
        <taxon>Chrysiogenaceae</taxon>
        <taxon>Desulfurispirillum</taxon>
    </lineage>
</organism>
<dbReference type="AlphaFoldDB" id="E6W4Q4"/>
<evidence type="ECO:0000256" key="2">
    <source>
        <dbReference type="ARBA" id="ARBA00004370"/>
    </source>
</evidence>
<dbReference type="Pfam" id="PF00512">
    <property type="entry name" value="HisKA"/>
    <property type="match status" value="1"/>
</dbReference>
<evidence type="ECO:0000256" key="11">
    <source>
        <dbReference type="SAM" id="Phobius"/>
    </source>
</evidence>
<dbReference type="InterPro" id="IPR036097">
    <property type="entry name" value="HisK_dim/P_sf"/>
</dbReference>
<feature type="domain" description="Histidine kinase" evidence="12">
    <location>
        <begin position="314"/>
        <end position="521"/>
    </location>
</feature>
<dbReference type="HOGENOM" id="CLU_508740_0_0_0"/>
<dbReference type="PROSITE" id="PS50109">
    <property type="entry name" value="HIS_KIN"/>
    <property type="match status" value="1"/>
</dbReference>
<dbReference type="SUPFAM" id="SSF55874">
    <property type="entry name" value="ATPase domain of HSP90 chaperone/DNA topoisomerase II/histidine kinase"/>
    <property type="match status" value="1"/>
</dbReference>
<keyword evidence="15" id="KW-1185">Reference proteome</keyword>
<dbReference type="PRINTS" id="PR00344">
    <property type="entry name" value="BCTRLSENSOR"/>
</dbReference>
<name>E6W4Q4_DESIS</name>
<proteinExistence type="predicted"/>
<dbReference type="InParanoid" id="E6W4Q4"/>
<feature type="transmembrane region" description="Helical" evidence="11">
    <location>
        <begin position="192"/>
        <end position="212"/>
    </location>
</feature>
<keyword evidence="7" id="KW-0418">Kinase</keyword>
<dbReference type="SMART" id="SM00387">
    <property type="entry name" value="HATPase_c"/>
    <property type="match status" value="1"/>
</dbReference>
<keyword evidence="6" id="KW-0547">Nucleotide-binding</keyword>
<dbReference type="CDD" id="cd06225">
    <property type="entry name" value="HAMP"/>
    <property type="match status" value="1"/>
</dbReference>
<keyword evidence="10" id="KW-0175">Coiled coil</keyword>
<dbReference type="Pfam" id="PF00672">
    <property type="entry name" value="HAMP"/>
    <property type="match status" value="1"/>
</dbReference>
<gene>
    <name evidence="14" type="ordered locus">Selin_0023</name>
</gene>
<evidence type="ECO:0000256" key="5">
    <source>
        <dbReference type="ARBA" id="ARBA00022679"/>
    </source>
</evidence>
<dbReference type="eggNOG" id="COG3850">
    <property type="taxonomic scope" value="Bacteria"/>
</dbReference>
<dbReference type="InterPro" id="IPR003660">
    <property type="entry name" value="HAMP_dom"/>
</dbReference>
<dbReference type="InterPro" id="IPR036890">
    <property type="entry name" value="HATPase_C_sf"/>
</dbReference>
<accession>E6W4Q4</accession>
<keyword evidence="11" id="KW-1133">Transmembrane helix</keyword>
<dbReference type="Pfam" id="PF02518">
    <property type="entry name" value="HATPase_c"/>
    <property type="match status" value="1"/>
</dbReference>
<dbReference type="KEGG" id="din:Selin_0023"/>
<dbReference type="EMBL" id="CP002432">
    <property type="protein sequence ID" value="ADU64782.1"/>
    <property type="molecule type" value="Genomic_DNA"/>
</dbReference>
<sequence length="535" mass="60183">MKKKLFVGLGLAMLLFIMGALMVLRHLETIIVNQGIASEQNVIISIYNEMLYFMRSAQAELYRHQAGYSRNIDDLVTYIESFENNRHILSSQYQNHFGDVTCMQCHPRIEQRLLSVNNIFSDIDELLEEYKRDVSVLITTRDPLQRQIREQMATQNGQIITSALETAHHAAHEMWLEVHSNSNRIIERSRHAILLSIAFTLLFCASIFLVVIRGITRPVQNLIGGIQTISRGDFSQRVEVKTRDEIGIMAEAFNTMAERLDRIHREKDSLLQELQELNENLEHRVEQATAALRETQAQMVRAETLAAVGTLAAGVSHEVSTPLNAITGFCRIMLEEVDESHPLYEDLKVVEQEALRCRRIVQSLLQFARVPSHSTSLACVNELLDETMTLVSYQTATKGITIDRDFSSDLPDVSADPMQLKQVLLNIVLNAIQAMEGRGRLHIRTFTLRDTVMIAITDSGPGIPAEQQQKIFQPFYTTKSGGTGLGLAISYGIIKEYGGDILLESAPGKGTTVTITLPAYQTNEQEHKDDTDPDC</sequence>
<evidence type="ECO:0000256" key="6">
    <source>
        <dbReference type="ARBA" id="ARBA00022741"/>
    </source>
</evidence>
<feature type="coiled-coil region" evidence="10">
    <location>
        <begin position="260"/>
        <end position="305"/>
    </location>
</feature>
<evidence type="ECO:0000256" key="4">
    <source>
        <dbReference type="ARBA" id="ARBA00022553"/>
    </source>
</evidence>
<dbReference type="SUPFAM" id="SSF158472">
    <property type="entry name" value="HAMP domain-like"/>
    <property type="match status" value="1"/>
</dbReference>
<evidence type="ECO:0000256" key="8">
    <source>
        <dbReference type="ARBA" id="ARBA00022840"/>
    </source>
</evidence>
<feature type="domain" description="HAMP" evidence="13">
    <location>
        <begin position="213"/>
        <end position="265"/>
    </location>
</feature>
<protein>
    <recommendedName>
        <fullName evidence="3">histidine kinase</fullName>
        <ecNumber evidence="3">2.7.13.3</ecNumber>
    </recommendedName>
</protein>
<evidence type="ECO:0000256" key="10">
    <source>
        <dbReference type="SAM" id="Coils"/>
    </source>
</evidence>
<evidence type="ECO:0000256" key="7">
    <source>
        <dbReference type="ARBA" id="ARBA00022777"/>
    </source>
</evidence>
<keyword evidence="5" id="KW-0808">Transferase</keyword>
<dbReference type="EC" id="2.7.13.3" evidence="3"/>
<reference evidence="14 15" key="1">
    <citation type="submission" date="2010-12" db="EMBL/GenBank/DDBJ databases">
        <title>Complete sequence of Desulfurispirillum indicum S5.</title>
        <authorList>
            <consortium name="US DOE Joint Genome Institute"/>
            <person name="Lucas S."/>
            <person name="Copeland A."/>
            <person name="Lapidus A."/>
            <person name="Cheng J.-F."/>
            <person name="Goodwin L."/>
            <person name="Pitluck S."/>
            <person name="Chertkov O."/>
            <person name="Held B."/>
            <person name="Detter J.C."/>
            <person name="Han C."/>
            <person name="Tapia R."/>
            <person name="Land M."/>
            <person name="Hauser L."/>
            <person name="Kyrpides N."/>
            <person name="Ivanova N."/>
            <person name="Mikhailova N."/>
            <person name="Haggblom M."/>
            <person name="Rauschenbach I."/>
            <person name="Bini E."/>
            <person name="Woyke T."/>
        </authorList>
    </citation>
    <scope>NUCLEOTIDE SEQUENCE [LARGE SCALE GENOMIC DNA]</scope>
    <source>
        <strain evidence="15">ATCC BAA-1389 / DSM 22839 / S5</strain>
    </source>
</reference>
<comment type="catalytic activity">
    <reaction evidence="1">
        <text>ATP + protein L-histidine = ADP + protein N-phospho-L-histidine.</text>
        <dbReference type="EC" id="2.7.13.3"/>
    </reaction>
</comment>
<evidence type="ECO:0000256" key="3">
    <source>
        <dbReference type="ARBA" id="ARBA00012438"/>
    </source>
</evidence>
<keyword evidence="4" id="KW-0597">Phosphoprotein</keyword>
<evidence type="ECO:0000256" key="1">
    <source>
        <dbReference type="ARBA" id="ARBA00000085"/>
    </source>
</evidence>
<evidence type="ECO:0000256" key="9">
    <source>
        <dbReference type="ARBA" id="ARBA00023012"/>
    </source>
</evidence>
<dbReference type="RefSeq" id="WP_013504671.1">
    <property type="nucleotide sequence ID" value="NC_014836.1"/>
</dbReference>
<dbReference type="Gene3D" id="1.10.287.130">
    <property type="match status" value="1"/>
</dbReference>
<feature type="transmembrane region" description="Helical" evidence="11">
    <location>
        <begin position="6"/>
        <end position="24"/>
    </location>
</feature>
<evidence type="ECO:0000313" key="15">
    <source>
        <dbReference type="Proteomes" id="UP000002572"/>
    </source>
</evidence>
<dbReference type="InterPro" id="IPR003661">
    <property type="entry name" value="HisK_dim/P_dom"/>
</dbReference>
<keyword evidence="9" id="KW-0902">Two-component regulatory system</keyword>
<dbReference type="PANTHER" id="PTHR43065:SF10">
    <property type="entry name" value="PEROXIDE STRESS-ACTIVATED HISTIDINE KINASE MAK3"/>
    <property type="match status" value="1"/>
</dbReference>
<dbReference type="OrthoDB" id="224978at2"/>
<dbReference type="Gene3D" id="3.30.565.10">
    <property type="entry name" value="Histidine kinase-like ATPase, C-terminal domain"/>
    <property type="match status" value="1"/>
</dbReference>
<keyword evidence="8 14" id="KW-0067">ATP-binding</keyword>
<evidence type="ECO:0000259" key="13">
    <source>
        <dbReference type="PROSITE" id="PS50885"/>
    </source>
</evidence>
<dbReference type="SMART" id="SM00388">
    <property type="entry name" value="HisKA"/>
    <property type="match status" value="1"/>
</dbReference>
<dbReference type="SMART" id="SM00304">
    <property type="entry name" value="HAMP"/>
    <property type="match status" value="1"/>
</dbReference>
<dbReference type="PANTHER" id="PTHR43065">
    <property type="entry name" value="SENSOR HISTIDINE KINASE"/>
    <property type="match status" value="1"/>
</dbReference>
<comment type="subcellular location">
    <subcellularLocation>
        <location evidence="2">Membrane</location>
    </subcellularLocation>
</comment>
<dbReference type="CDD" id="cd00082">
    <property type="entry name" value="HisKA"/>
    <property type="match status" value="1"/>
</dbReference>
<keyword evidence="11" id="KW-0812">Transmembrane</keyword>
<dbReference type="eggNOG" id="COG4191">
    <property type="taxonomic scope" value="Bacteria"/>
</dbReference>
<dbReference type="InterPro" id="IPR003594">
    <property type="entry name" value="HATPase_dom"/>
</dbReference>
<dbReference type="InterPro" id="IPR005467">
    <property type="entry name" value="His_kinase_dom"/>
</dbReference>
<dbReference type="Proteomes" id="UP000002572">
    <property type="component" value="Chromosome"/>
</dbReference>
<dbReference type="GO" id="GO:0005524">
    <property type="term" value="F:ATP binding"/>
    <property type="evidence" value="ECO:0007669"/>
    <property type="project" value="UniProtKB-KW"/>
</dbReference>
<dbReference type="STRING" id="653733.Selin_0023"/>
<evidence type="ECO:0000313" key="14">
    <source>
        <dbReference type="EMBL" id="ADU64782.1"/>
    </source>
</evidence>
<keyword evidence="11" id="KW-0472">Membrane</keyword>